<organism evidence="2 3">
    <name type="scientific">Cystoisospora suis</name>
    <dbReference type="NCBI Taxonomy" id="483139"/>
    <lineage>
        <taxon>Eukaryota</taxon>
        <taxon>Sar</taxon>
        <taxon>Alveolata</taxon>
        <taxon>Apicomplexa</taxon>
        <taxon>Conoidasida</taxon>
        <taxon>Coccidia</taxon>
        <taxon>Eucoccidiorida</taxon>
        <taxon>Eimeriorina</taxon>
        <taxon>Sarcocystidae</taxon>
        <taxon>Cystoisospora</taxon>
    </lineage>
</organism>
<dbReference type="EMBL" id="MIGC01005935">
    <property type="protein sequence ID" value="PHJ16455.1"/>
    <property type="molecule type" value="Genomic_DNA"/>
</dbReference>
<dbReference type="GeneID" id="94433050"/>
<dbReference type="Proteomes" id="UP000221165">
    <property type="component" value="Unassembled WGS sequence"/>
</dbReference>
<dbReference type="RefSeq" id="XP_067918184.1">
    <property type="nucleotide sequence ID" value="XM_068069839.1"/>
</dbReference>
<evidence type="ECO:0000313" key="3">
    <source>
        <dbReference type="Proteomes" id="UP000221165"/>
    </source>
</evidence>
<feature type="compositionally biased region" description="Low complexity" evidence="1">
    <location>
        <begin position="1"/>
        <end position="11"/>
    </location>
</feature>
<sequence length="70" mass="7495">MVSSLTSSSSSGEERRDGVGKGVSVKADGSLSFFGLPLTLRWSLPLAEARSILQSSEETEFIPLSSLSRY</sequence>
<comment type="caution">
    <text evidence="2">The sequence shown here is derived from an EMBL/GenBank/DDBJ whole genome shotgun (WGS) entry which is preliminary data.</text>
</comment>
<proteinExistence type="predicted"/>
<dbReference type="VEuPathDB" id="ToxoDB:CSUI_009728"/>
<feature type="non-terminal residue" evidence="2">
    <location>
        <position position="70"/>
    </location>
</feature>
<evidence type="ECO:0000313" key="2">
    <source>
        <dbReference type="EMBL" id="PHJ16455.1"/>
    </source>
</evidence>
<accession>A0A2C6KIZ7</accession>
<feature type="region of interest" description="Disordered" evidence="1">
    <location>
        <begin position="1"/>
        <end position="22"/>
    </location>
</feature>
<gene>
    <name evidence="2" type="ORF">CSUI_009728</name>
</gene>
<evidence type="ECO:0000256" key="1">
    <source>
        <dbReference type="SAM" id="MobiDB-lite"/>
    </source>
</evidence>
<keyword evidence="3" id="KW-1185">Reference proteome</keyword>
<reference evidence="2 3" key="1">
    <citation type="journal article" date="2017" name="Int. J. Parasitol.">
        <title>The genome of the protozoan parasite Cystoisospora suis and a reverse vaccinology approach to identify vaccine candidates.</title>
        <authorList>
            <person name="Palmieri N."/>
            <person name="Shrestha A."/>
            <person name="Ruttkowski B."/>
            <person name="Beck T."/>
            <person name="Vogl C."/>
            <person name="Tomley F."/>
            <person name="Blake D.P."/>
            <person name="Joachim A."/>
        </authorList>
    </citation>
    <scope>NUCLEOTIDE SEQUENCE [LARGE SCALE GENOMIC DNA]</scope>
    <source>
        <strain evidence="2 3">Wien I</strain>
    </source>
</reference>
<dbReference type="AlphaFoldDB" id="A0A2C6KIZ7"/>
<protein>
    <submittedName>
        <fullName evidence="2">Mcm10 replication factor</fullName>
    </submittedName>
</protein>
<name>A0A2C6KIZ7_9APIC</name>